<comment type="caution">
    <text evidence="4">The sequence shown here is derived from an EMBL/GenBank/DDBJ whole genome shotgun (WGS) entry which is preliminary data.</text>
</comment>
<keyword evidence="2" id="KW-0808">Transferase</keyword>
<evidence type="ECO:0000259" key="3">
    <source>
        <dbReference type="Pfam" id="PF05175"/>
    </source>
</evidence>
<accession>A0ABR5MKH6</accession>
<dbReference type="PANTHER" id="PTHR47816">
    <property type="entry name" value="RIBOSOMAL RNA SMALL SUBUNIT METHYLTRANSFERASE C"/>
    <property type="match status" value="1"/>
</dbReference>
<feature type="domain" description="Methyltransferase small" evidence="3">
    <location>
        <begin position="28"/>
        <end position="197"/>
    </location>
</feature>
<reference evidence="4 5" key="1">
    <citation type="submission" date="2015-07" db="EMBL/GenBank/DDBJ databases">
        <title>High-quality draft genome sequence of Oceanobacillus caeni HM6, a bacillus isolated from a human feces.</title>
        <authorList>
            <person name="Kumar J."/>
            <person name="Verma M.K."/>
            <person name="Pandey R."/>
            <person name="Bhambi M."/>
            <person name="Chauhan N."/>
        </authorList>
    </citation>
    <scope>NUCLEOTIDE SEQUENCE [LARGE SCALE GENOMIC DNA]</scope>
    <source>
        <strain evidence="4 5">HM6</strain>
    </source>
</reference>
<dbReference type="Proteomes" id="UP000037854">
    <property type="component" value="Unassembled WGS sequence"/>
</dbReference>
<keyword evidence="1 4" id="KW-0489">Methyltransferase</keyword>
<evidence type="ECO:0000313" key="4">
    <source>
        <dbReference type="EMBL" id="KPH76298.1"/>
    </source>
</evidence>
<dbReference type="PANTHER" id="PTHR47816:SF4">
    <property type="entry name" value="RIBOSOMAL RNA SMALL SUBUNIT METHYLTRANSFERASE C"/>
    <property type="match status" value="1"/>
</dbReference>
<dbReference type="Pfam" id="PF05175">
    <property type="entry name" value="MTS"/>
    <property type="match status" value="1"/>
</dbReference>
<dbReference type="CDD" id="cd02440">
    <property type="entry name" value="AdoMet_MTases"/>
    <property type="match status" value="1"/>
</dbReference>
<dbReference type="InterPro" id="IPR007848">
    <property type="entry name" value="Small_mtfrase_dom"/>
</dbReference>
<keyword evidence="5" id="KW-1185">Reference proteome</keyword>
<dbReference type="RefSeq" id="WP_047185912.1">
    <property type="nucleotide sequence ID" value="NZ_JARTGE010000005.1"/>
</dbReference>
<name>A0ABR5MKH6_9BACI</name>
<dbReference type="Gene3D" id="3.40.50.150">
    <property type="entry name" value="Vaccinia Virus protein VP39"/>
    <property type="match status" value="1"/>
</dbReference>
<evidence type="ECO:0000256" key="2">
    <source>
        <dbReference type="ARBA" id="ARBA00022679"/>
    </source>
</evidence>
<protein>
    <submittedName>
        <fullName evidence="4">16S rRNA methyltransferase</fullName>
    </submittedName>
</protein>
<gene>
    <name evidence="4" type="ORF">AFL42_06590</name>
</gene>
<organism evidence="4 5">
    <name type="scientific">Oceanobacillus caeni</name>
    <dbReference type="NCBI Taxonomy" id="405946"/>
    <lineage>
        <taxon>Bacteria</taxon>
        <taxon>Bacillati</taxon>
        <taxon>Bacillota</taxon>
        <taxon>Bacilli</taxon>
        <taxon>Bacillales</taxon>
        <taxon>Bacillaceae</taxon>
        <taxon>Oceanobacillus</taxon>
    </lineage>
</organism>
<dbReference type="InterPro" id="IPR046977">
    <property type="entry name" value="RsmC/RlmG"/>
</dbReference>
<dbReference type="GO" id="GO:0032259">
    <property type="term" value="P:methylation"/>
    <property type="evidence" value="ECO:0007669"/>
    <property type="project" value="UniProtKB-KW"/>
</dbReference>
<dbReference type="EMBL" id="LGTK01000016">
    <property type="protein sequence ID" value="KPH76298.1"/>
    <property type="molecule type" value="Genomic_DNA"/>
</dbReference>
<proteinExistence type="predicted"/>
<dbReference type="GO" id="GO:0008168">
    <property type="term" value="F:methyltransferase activity"/>
    <property type="evidence" value="ECO:0007669"/>
    <property type="project" value="UniProtKB-KW"/>
</dbReference>
<dbReference type="InterPro" id="IPR029063">
    <property type="entry name" value="SAM-dependent_MTases_sf"/>
</dbReference>
<dbReference type="SUPFAM" id="SSF53335">
    <property type="entry name" value="S-adenosyl-L-methionine-dependent methyltransferases"/>
    <property type="match status" value="1"/>
</dbReference>
<sequence>MSEHYFSQQPQSKSSPKTWKYNLREKEFTFTSDIGVFSKSEVDFGSRLLIETFNEPSIDGDFLDLGCGYGPIGISLAKSFQERNVIMVDVNNRALELAKRNAMENHVEDNTEIIQSHSTTNVKDRKFASIITNPPIRAGKKLVHDMFGDSKDVLLPNGELWVVIQKKQGAPSAKKKLETLFGEVDIMARDKGYYIFKAINV</sequence>
<evidence type="ECO:0000256" key="1">
    <source>
        <dbReference type="ARBA" id="ARBA00022603"/>
    </source>
</evidence>
<evidence type="ECO:0000313" key="5">
    <source>
        <dbReference type="Proteomes" id="UP000037854"/>
    </source>
</evidence>